<name>A0ACB0KTK8_TRIPR</name>
<dbReference type="Proteomes" id="UP001177021">
    <property type="component" value="Unassembled WGS sequence"/>
</dbReference>
<proteinExistence type="predicted"/>
<accession>A0ACB0KTK8</accession>
<gene>
    <name evidence="1" type="ORF">MILVUS5_LOCUS26293</name>
</gene>
<organism evidence="1 2">
    <name type="scientific">Trifolium pratense</name>
    <name type="common">Red clover</name>
    <dbReference type="NCBI Taxonomy" id="57577"/>
    <lineage>
        <taxon>Eukaryota</taxon>
        <taxon>Viridiplantae</taxon>
        <taxon>Streptophyta</taxon>
        <taxon>Embryophyta</taxon>
        <taxon>Tracheophyta</taxon>
        <taxon>Spermatophyta</taxon>
        <taxon>Magnoliopsida</taxon>
        <taxon>eudicotyledons</taxon>
        <taxon>Gunneridae</taxon>
        <taxon>Pentapetalae</taxon>
        <taxon>rosids</taxon>
        <taxon>fabids</taxon>
        <taxon>Fabales</taxon>
        <taxon>Fabaceae</taxon>
        <taxon>Papilionoideae</taxon>
        <taxon>50 kb inversion clade</taxon>
        <taxon>NPAAA clade</taxon>
        <taxon>Hologalegina</taxon>
        <taxon>IRL clade</taxon>
        <taxon>Trifolieae</taxon>
        <taxon>Trifolium</taxon>
    </lineage>
</organism>
<evidence type="ECO:0000313" key="2">
    <source>
        <dbReference type="Proteomes" id="UP001177021"/>
    </source>
</evidence>
<protein>
    <submittedName>
        <fullName evidence="1">Uncharacterized protein</fullName>
    </submittedName>
</protein>
<dbReference type="EMBL" id="CASHSV030000311">
    <property type="protein sequence ID" value="CAJ2660313.1"/>
    <property type="molecule type" value="Genomic_DNA"/>
</dbReference>
<evidence type="ECO:0000313" key="1">
    <source>
        <dbReference type="EMBL" id="CAJ2660313.1"/>
    </source>
</evidence>
<reference evidence="1" key="1">
    <citation type="submission" date="2023-10" db="EMBL/GenBank/DDBJ databases">
        <authorList>
            <person name="Rodriguez Cubillos JULIANA M."/>
            <person name="De Vega J."/>
        </authorList>
    </citation>
    <scope>NUCLEOTIDE SEQUENCE</scope>
</reference>
<comment type="caution">
    <text evidence="1">The sequence shown here is derived from an EMBL/GenBank/DDBJ whole genome shotgun (WGS) entry which is preliminary data.</text>
</comment>
<sequence length="912" mass="102005">MKQFMVLYLMIWIWVIFFSGIVYSEKPESVNIGAVFTFDSVIGRVAKAAMEMAVSDVNSDPTILNETKLNLIMKDGMCNAFLGSTGAFLVLEQGVAAIIGPQSSAIAHSISQIADAVKVPLISYAATDPTLSSLQFPLFFRTVQSDSEQMVAMANLIDFNGWKEVIVVFLDDDYGRNGVSALSDELENRRLKIAHKLALSIHFDLDEITKLLNQTKVFNPRVFVVHINPDPRLRIFSIAHKLQMMTSEYVWLVTDWLAATLHSFSPANQKSLSVVEGVVGLRQHIPDSRKKRDFVFRWKKMQKEGVANTSLNSYGFFAYDTVWAVAHSIDKFLKVHDNITFSLRDNNMVPHTEGIGIQLEKLKIFANGSDFVNILSLSNFSGVSGQIQFSSDRNVISSGYDVININQMKIKRVGYWSNHSGFSVVPPEVLAKKKHPRVSVDQKLENITWLGGKTERPRGWVIADNAKPLRIGVPRRASFVEFVTELQDSHKIQGYCIDIFMKALEFIPYEIPFVFKPVGNGKANPNYDALVKKIDQNVYDAVVGDIAIVTNRTKIADFSQPFASSSLVIVAPINSSKSNAWVFLKPFSADMWCIIGASFLMIGVVIWILEHRVNDEFRGPPKRQVVTIFMFSLSTLFKTNNNTVSSLSKMVLIVWLFLLMVITASYTASLTSILTVEQLSSPITGIDSLIASNWPIGYQVGSFAYSYLTDNLYVSKSRLVSLGSPEEYAVALRNGPSGGGVAAIVDELPYVELFLSKETEFGIIGQPFTRSSWGFAFQRDSPLALDMSTAILKLAESGELQKIHERWFCKMGCPGERKSNPKPDQLHLISFWGLYLSCAVISVVALVLFLLRMISQYVGFKQRQKDIVAPSSEQSKSHCSRVVVNFFNFIDEKEEAIKKMFTQCDNPHNPPN</sequence>
<keyword evidence="2" id="KW-1185">Reference proteome</keyword>